<dbReference type="EMBL" id="BMAT01003667">
    <property type="protein sequence ID" value="GFR60126.1"/>
    <property type="molecule type" value="Genomic_DNA"/>
</dbReference>
<sequence length="113" mass="12609">MYFGCDSDGLWRNKRPTDQQNDRIRPCVNASAAKYHVQEHQARLQGVRGASYTSPCALTTITYNVITPHGQRGHCNRRLANGPSVRLLLDSHFGFSLLIGFVLLSGPVAHKLY</sequence>
<proteinExistence type="predicted"/>
<gene>
    <name evidence="1" type="ORF">ElyMa_001813600</name>
</gene>
<protein>
    <submittedName>
        <fullName evidence="1">Uncharacterized protein</fullName>
    </submittedName>
</protein>
<evidence type="ECO:0000313" key="1">
    <source>
        <dbReference type="EMBL" id="GFR60126.1"/>
    </source>
</evidence>
<comment type="caution">
    <text evidence="1">The sequence shown here is derived from an EMBL/GenBank/DDBJ whole genome shotgun (WGS) entry which is preliminary data.</text>
</comment>
<evidence type="ECO:0000313" key="2">
    <source>
        <dbReference type="Proteomes" id="UP000762676"/>
    </source>
</evidence>
<dbReference type="Proteomes" id="UP000762676">
    <property type="component" value="Unassembled WGS sequence"/>
</dbReference>
<accession>A0AAV4EIL1</accession>
<dbReference type="AlphaFoldDB" id="A0AAV4EIL1"/>
<organism evidence="1 2">
    <name type="scientific">Elysia marginata</name>
    <dbReference type="NCBI Taxonomy" id="1093978"/>
    <lineage>
        <taxon>Eukaryota</taxon>
        <taxon>Metazoa</taxon>
        <taxon>Spiralia</taxon>
        <taxon>Lophotrochozoa</taxon>
        <taxon>Mollusca</taxon>
        <taxon>Gastropoda</taxon>
        <taxon>Heterobranchia</taxon>
        <taxon>Euthyneura</taxon>
        <taxon>Panpulmonata</taxon>
        <taxon>Sacoglossa</taxon>
        <taxon>Placobranchoidea</taxon>
        <taxon>Plakobranchidae</taxon>
        <taxon>Elysia</taxon>
    </lineage>
</organism>
<keyword evidence="2" id="KW-1185">Reference proteome</keyword>
<name>A0AAV4EIL1_9GAST</name>
<reference evidence="1 2" key="1">
    <citation type="journal article" date="2021" name="Elife">
        <title>Chloroplast acquisition without the gene transfer in kleptoplastic sea slugs, Plakobranchus ocellatus.</title>
        <authorList>
            <person name="Maeda T."/>
            <person name="Takahashi S."/>
            <person name="Yoshida T."/>
            <person name="Shimamura S."/>
            <person name="Takaki Y."/>
            <person name="Nagai Y."/>
            <person name="Toyoda A."/>
            <person name="Suzuki Y."/>
            <person name="Arimoto A."/>
            <person name="Ishii H."/>
            <person name="Satoh N."/>
            <person name="Nishiyama T."/>
            <person name="Hasebe M."/>
            <person name="Maruyama T."/>
            <person name="Minagawa J."/>
            <person name="Obokata J."/>
            <person name="Shigenobu S."/>
        </authorList>
    </citation>
    <scope>NUCLEOTIDE SEQUENCE [LARGE SCALE GENOMIC DNA]</scope>
</reference>